<evidence type="ECO:0000313" key="12">
    <source>
        <dbReference type="Proteomes" id="UP001344447"/>
    </source>
</evidence>
<dbReference type="Pfam" id="PF01151">
    <property type="entry name" value="ELO"/>
    <property type="match status" value="1"/>
</dbReference>
<sequence>MMDIVKNYLIAFDQYTANFRWESGVTPLSSYVFPFSTSVIYVLVIFALQAIMKNKKGMVLKGFSIIHNINLIILSFSMMSGVMYAAYQQYLEQGAFSLVCEQSSQSVQGRIGFWIYIFYLSKYYELVDTVILALKKKPIIFLHIFHHMAMVPVTWQWLHDQWLVGSWWCTLVNSFIHVLMYYYYLQTTLGNPCWFKKYITKAQIVQFLTGTTMVSYWFVIRDSENCQAPLSPAIVSNTINTFFIILFGKFYYDSYKSNSRRQEKLKKVE</sequence>
<protein>
    <recommendedName>
        <fullName evidence="10">Elongation of fatty acids protein</fullName>
        <ecNumber evidence="10">2.3.1.-</ecNumber>
    </recommendedName>
</protein>
<keyword evidence="2 10" id="KW-0444">Lipid biosynthesis</keyword>
<feature type="transmembrane region" description="Helical" evidence="10">
    <location>
        <begin position="28"/>
        <end position="48"/>
    </location>
</feature>
<evidence type="ECO:0000256" key="8">
    <source>
        <dbReference type="ARBA" id="ARBA00023136"/>
    </source>
</evidence>
<keyword evidence="6 10" id="KW-1133">Transmembrane helix</keyword>
<comment type="caution">
    <text evidence="11">The sequence shown here is derived from an EMBL/GenBank/DDBJ whole genome shotgun (WGS) entry which is preliminary data.</text>
</comment>
<dbReference type="GO" id="GO:0009922">
    <property type="term" value="F:fatty acid elongase activity"/>
    <property type="evidence" value="ECO:0007669"/>
    <property type="project" value="InterPro"/>
</dbReference>
<feature type="transmembrane region" description="Helical" evidence="10">
    <location>
        <begin position="139"/>
        <end position="158"/>
    </location>
</feature>
<keyword evidence="9 10" id="KW-0275">Fatty acid biosynthesis</keyword>
<dbReference type="Proteomes" id="UP001344447">
    <property type="component" value="Unassembled WGS sequence"/>
</dbReference>
<dbReference type="EC" id="2.3.1.-" evidence="10"/>
<feature type="transmembrane region" description="Helical" evidence="10">
    <location>
        <begin position="164"/>
        <end position="184"/>
    </location>
</feature>
<evidence type="ECO:0000256" key="1">
    <source>
        <dbReference type="ARBA" id="ARBA00004141"/>
    </source>
</evidence>
<dbReference type="GO" id="GO:0034625">
    <property type="term" value="P:fatty acid elongation, monounsaturated fatty acid"/>
    <property type="evidence" value="ECO:0007669"/>
    <property type="project" value="TreeGrafter"/>
</dbReference>
<dbReference type="PANTHER" id="PTHR11157:SF104">
    <property type="entry name" value="ELONGATION OF FATTY ACIDS PROTEIN SRE1"/>
    <property type="match status" value="1"/>
</dbReference>
<comment type="subcellular location">
    <subcellularLocation>
        <location evidence="1">Membrane</location>
        <topology evidence="1">Multi-pass membrane protein</topology>
    </subcellularLocation>
</comment>
<evidence type="ECO:0000256" key="2">
    <source>
        <dbReference type="ARBA" id="ARBA00022516"/>
    </source>
</evidence>
<dbReference type="AlphaFoldDB" id="A0AAN7U993"/>
<evidence type="ECO:0000256" key="10">
    <source>
        <dbReference type="RuleBase" id="RU361115"/>
    </source>
</evidence>
<dbReference type="GO" id="GO:0034626">
    <property type="term" value="P:fatty acid elongation, polyunsaturated fatty acid"/>
    <property type="evidence" value="ECO:0007669"/>
    <property type="project" value="TreeGrafter"/>
</dbReference>
<keyword evidence="3 10" id="KW-0808">Transferase</keyword>
<dbReference type="InterPro" id="IPR002076">
    <property type="entry name" value="ELO_fam"/>
</dbReference>
<name>A0AAN7U993_9MYCE</name>
<keyword evidence="7 10" id="KW-0443">Lipid metabolism</keyword>
<accession>A0AAN7U993</accession>
<organism evidence="11 12">
    <name type="scientific">Dictyostelium firmibasis</name>
    <dbReference type="NCBI Taxonomy" id="79012"/>
    <lineage>
        <taxon>Eukaryota</taxon>
        <taxon>Amoebozoa</taxon>
        <taxon>Evosea</taxon>
        <taxon>Eumycetozoa</taxon>
        <taxon>Dictyostelia</taxon>
        <taxon>Dictyosteliales</taxon>
        <taxon>Dictyosteliaceae</taxon>
        <taxon>Dictyostelium</taxon>
    </lineage>
</organism>
<feature type="transmembrane region" description="Helical" evidence="10">
    <location>
        <begin position="107"/>
        <end position="127"/>
    </location>
</feature>
<dbReference type="GO" id="GO:0030148">
    <property type="term" value="P:sphingolipid biosynthetic process"/>
    <property type="evidence" value="ECO:0007669"/>
    <property type="project" value="TreeGrafter"/>
</dbReference>
<feature type="transmembrane region" description="Helical" evidence="10">
    <location>
        <begin position="204"/>
        <end position="220"/>
    </location>
</feature>
<gene>
    <name evidence="11" type="ORF">RB653_006134</name>
</gene>
<proteinExistence type="inferred from homology"/>
<evidence type="ECO:0000256" key="9">
    <source>
        <dbReference type="ARBA" id="ARBA00023160"/>
    </source>
</evidence>
<dbReference type="GO" id="GO:0019367">
    <property type="term" value="P:fatty acid elongation, saturated fatty acid"/>
    <property type="evidence" value="ECO:0007669"/>
    <property type="project" value="TreeGrafter"/>
</dbReference>
<feature type="transmembrane region" description="Helical" evidence="10">
    <location>
        <begin position="69"/>
        <end position="87"/>
    </location>
</feature>
<evidence type="ECO:0000256" key="7">
    <source>
        <dbReference type="ARBA" id="ARBA00023098"/>
    </source>
</evidence>
<dbReference type="PANTHER" id="PTHR11157">
    <property type="entry name" value="FATTY ACID ACYL TRANSFERASE-RELATED"/>
    <property type="match status" value="1"/>
</dbReference>
<evidence type="ECO:0000313" key="11">
    <source>
        <dbReference type="EMBL" id="KAK5584522.1"/>
    </source>
</evidence>
<evidence type="ECO:0000256" key="3">
    <source>
        <dbReference type="ARBA" id="ARBA00022679"/>
    </source>
</evidence>
<dbReference type="GO" id="GO:0005789">
    <property type="term" value="C:endoplasmic reticulum membrane"/>
    <property type="evidence" value="ECO:0007669"/>
    <property type="project" value="TreeGrafter"/>
</dbReference>
<dbReference type="GO" id="GO:0042761">
    <property type="term" value="P:very long-chain fatty acid biosynthetic process"/>
    <property type="evidence" value="ECO:0007669"/>
    <property type="project" value="TreeGrafter"/>
</dbReference>
<evidence type="ECO:0000256" key="5">
    <source>
        <dbReference type="ARBA" id="ARBA00022832"/>
    </source>
</evidence>
<comment type="catalytic activity">
    <reaction evidence="10">
        <text>an acyl-CoA + malonyl-CoA + H(+) = a 3-oxoacyl-CoA + CO2 + CoA</text>
        <dbReference type="Rhea" id="RHEA:50252"/>
        <dbReference type="ChEBI" id="CHEBI:15378"/>
        <dbReference type="ChEBI" id="CHEBI:16526"/>
        <dbReference type="ChEBI" id="CHEBI:57287"/>
        <dbReference type="ChEBI" id="CHEBI:57384"/>
        <dbReference type="ChEBI" id="CHEBI:58342"/>
        <dbReference type="ChEBI" id="CHEBI:90726"/>
    </reaction>
    <physiologicalReaction direction="left-to-right" evidence="10">
        <dbReference type="Rhea" id="RHEA:50253"/>
    </physiologicalReaction>
</comment>
<comment type="similarity">
    <text evidence="10">Belongs to the ELO family.</text>
</comment>
<keyword evidence="8 10" id="KW-0472">Membrane</keyword>
<dbReference type="EMBL" id="JAVFKY010000001">
    <property type="protein sequence ID" value="KAK5584522.1"/>
    <property type="molecule type" value="Genomic_DNA"/>
</dbReference>
<reference evidence="11 12" key="1">
    <citation type="submission" date="2023-11" db="EMBL/GenBank/DDBJ databases">
        <title>Dfirmibasis_genome.</title>
        <authorList>
            <person name="Edelbroek B."/>
            <person name="Kjellin J."/>
            <person name="Jerlstrom-Hultqvist J."/>
            <person name="Soderbom F."/>
        </authorList>
    </citation>
    <scope>NUCLEOTIDE SEQUENCE [LARGE SCALE GENOMIC DNA]</scope>
    <source>
        <strain evidence="11 12">TNS-C-14</strain>
    </source>
</reference>
<keyword evidence="4 10" id="KW-0812">Transmembrane</keyword>
<evidence type="ECO:0000256" key="6">
    <source>
        <dbReference type="ARBA" id="ARBA00022989"/>
    </source>
</evidence>
<evidence type="ECO:0000256" key="4">
    <source>
        <dbReference type="ARBA" id="ARBA00022692"/>
    </source>
</evidence>
<keyword evidence="12" id="KW-1185">Reference proteome</keyword>
<keyword evidence="5 10" id="KW-0276">Fatty acid metabolism</keyword>
<feature type="transmembrane region" description="Helical" evidence="10">
    <location>
        <begin position="232"/>
        <end position="252"/>
    </location>
</feature>